<dbReference type="Proteomes" id="UP000318126">
    <property type="component" value="Unassembled WGS sequence"/>
</dbReference>
<protein>
    <submittedName>
        <fullName evidence="2">DUF1302 domain-containing protein</fullName>
    </submittedName>
</protein>
<keyword evidence="1" id="KW-0732">Signal</keyword>
<sequence length="606" mass="65750">MKFKKSVFFILTSMLCSSANSADFYFGENNDTALQINSQLSLGASWRMSEADPAFIGKQNGGTGATMTTDDGNLNFDQYDAFSQIIKGSNEFLLTHNNFGAFVRVKYWFDNELKNGDRPHGNSPNGYIPNTPLNDDNAADYAKFSGIALLDAYAFLQTDIGEMPLDLRLGRQVISWGESTFIQGGISSVNPFDVSAFRRPGALLKEAYLPVGMFYAALGVTESVSLEAFYQFEWEKTQIDGCGTLFSSADFVADGCNAVTISVNDKAALDGGFFAKRRDDVEPDDGGQYGLSLKYYSEALNDTEFGLYYLNIHSRVPMINAVRSATSNIPGVTSVFVPSSLDPTGGAISALNPAYQIEYPEDLQFYGVSFATNVKGVALSGEISYKPDTPVQINGAEILNGVLSESPIFRYTPRVLAAEKGGVVKGYDEYDVTQVQLTAIQFIEQFMGASRLSLIGEIGYVHTDGVEDSNQRYGRNTVFGLANFDLGGGVNCTNLVAAGAIGSDCQDSGFTTENAWGYRLNAVWEYPDLVAGISFKPTISWSHDVEGNSPSPGSQFNEGSRAIGVAIEGSYLQKYATTLSYKSFFGGGHNILQDKDFLALSVDISY</sequence>
<evidence type="ECO:0000313" key="2">
    <source>
        <dbReference type="EMBL" id="TRY15100.1"/>
    </source>
</evidence>
<feature type="signal peptide" evidence="1">
    <location>
        <begin position="1"/>
        <end position="21"/>
    </location>
</feature>
<evidence type="ECO:0000313" key="3">
    <source>
        <dbReference type="Proteomes" id="UP000318126"/>
    </source>
</evidence>
<proteinExistence type="predicted"/>
<keyword evidence="3" id="KW-1185">Reference proteome</keyword>
<dbReference type="OrthoDB" id="7000272at2"/>
<name>A0A553JRL0_SHEHA</name>
<accession>A0A553JRL0</accession>
<dbReference type="EMBL" id="VKGK01000006">
    <property type="protein sequence ID" value="TRY15100.1"/>
    <property type="molecule type" value="Genomic_DNA"/>
</dbReference>
<feature type="chain" id="PRO_5021744384" evidence="1">
    <location>
        <begin position="22"/>
        <end position="606"/>
    </location>
</feature>
<dbReference type="AlphaFoldDB" id="A0A553JRL0"/>
<reference evidence="3" key="1">
    <citation type="submission" date="2019-07" db="EMBL/GenBank/DDBJ databases">
        <title>Shewanella sp. YLB-08 draft genomic sequence.</title>
        <authorList>
            <person name="Yu L."/>
        </authorList>
    </citation>
    <scope>NUCLEOTIDE SEQUENCE [LARGE SCALE GENOMIC DNA]</scope>
    <source>
        <strain evidence="3">JCM 20706</strain>
    </source>
</reference>
<dbReference type="Pfam" id="PF06980">
    <property type="entry name" value="DUF1302"/>
    <property type="match status" value="1"/>
</dbReference>
<dbReference type="InterPro" id="IPR010727">
    <property type="entry name" value="DUF1302"/>
</dbReference>
<organism evidence="2 3">
    <name type="scientific">Shewanella hanedai</name>
    <name type="common">Alteromonas hanedai</name>
    <dbReference type="NCBI Taxonomy" id="25"/>
    <lineage>
        <taxon>Bacteria</taxon>
        <taxon>Pseudomonadati</taxon>
        <taxon>Pseudomonadota</taxon>
        <taxon>Gammaproteobacteria</taxon>
        <taxon>Alteromonadales</taxon>
        <taxon>Shewanellaceae</taxon>
        <taxon>Shewanella</taxon>
    </lineage>
</organism>
<comment type="caution">
    <text evidence="2">The sequence shown here is derived from an EMBL/GenBank/DDBJ whole genome shotgun (WGS) entry which is preliminary data.</text>
</comment>
<evidence type="ECO:0000256" key="1">
    <source>
        <dbReference type="SAM" id="SignalP"/>
    </source>
</evidence>
<dbReference type="RefSeq" id="WP_143563887.1">
    <property type="nucleotide sequence ID" value="NZ_BMPL01000005.1"/>
</dbReference>
<gene>
    <name evidence="2" type="ORF">FN961_07275</name>
</gene>